<name>A0AAD9QV53_ACRCE</name>
<comment type="caution">
    <text evidence="1">The sequence shown here is derived from an EMBL/GenBank/DDBJ whole genome shotgun (WGS) entry which is preliminary data.</text>
</comment>
<organism evidence="1 2">
    <name type="scientific">Acropora cervicornis</name>
    <name type="common">Staghorn coral</name>
    <dbReference type="NCBI Taxonomy" id="6130"/>
    <lineage>
        <taxon>Eukaryota</taxon>
        <taxon>Metazoa</taxon>
        <taxon>Cnidaria</taxon>
        <taxon>Anthozoa</taxon>
        <taxon>Hexacorallia</taxon>
        <taxon>Scleractinia</taxon>
        <taxon>Astrocoeniina</taxon>
        <taxon>Acroporidae</taxon>
        <taxon>Acropora</taxon>
    </lineage>
</organism>
<protein>
    <submittedName>
        <fullName evidence="1">Uncharacterized protein</fullName>
    </submittedName>
</protein>
<reference evidence="1" key="1">
    <citation type="journal article" date="2023" name="G3 (Bethesda)">
        <title>Whole genome assembly and annotation of the endangered Caribbean coral Acropora cervicornis.</title>
        <authorList>
            <person name="Selwyn J.D."/>
            <person name="Vollmer S.V."/>
        </authorList>
    </citation>
    <scope>NUCLEOTIDE SEQUENCE</scope>
    <source>
        <strain evidence="1">K2</strain>
    </source>
</reference>
<evidence type="ECO:0000313" key="1">
    <source>
        <dbReference type="EMBL" id="KAK2567969.1"/>
    </source>
</evidence>
<sequence>MGSDWACVAVLFKRSRLCPVCLSQVFLASCLHGMETITEADLLLSFKSYITLDERQVLERKPKPQNIKCLFAELAHQEIIQKPRYIANCWAPVLGVLKGHADFANVESLRRLFLDNKTTAKKVIKALDAKPTSDAEKESLGFLKKFIKSLDAVSSRTFNIF</sequence>
<dbReference type="Proteomes" id="UP001249851">
    <property type="component" value="Unassembled WGS sequence"/>
</dbReference>
<keyword evidence="2" id="KW-1185">Reference proteome</keyword>
<evidence type="ECO:0000313" key="2">
    <source>
        <dbReference type="Proteomes" id="UP001249851"/>
    </source>
</evidence>
<dbReference type="AlphaFoldDB" id="A0AAD9QV53"/>
<gene>
    <name evidence="1" type="ORF">P5673_007869</name>
</gene>
<dbReference type="EMBL" id="JARQWQ010000013">
    <property type="protein sequence ID" value="KAK2567969.1"/>
    <property type="molecule type" value="Genomic_DNA"/>
</dbReference>
<proteinExistence type="predicted"/>
<reference evidence="1" key="2">
    <citation type="journal article" date="2023" name="Science">
        <title>Genomic signatures of disease resistance in endangered staghorn corals.</title>
        <authorList>
            <person name="Vollmer S.V."/>
            <person name="Selwyn J.D."/>
            <person name="Despard B.A."/>
            <person name="Roesel C.L."/>
        </authorList>
    </citation>
    <scope>NUCLEOTIDE SEQUENCE</scope>
    <source>
        <strain evidence="1">K2</strain>
    </source>
</reference>
<accession>A0AAD9QV53</accession>